<organism evidence="3 4">
    <name type="scientific">Gopherus evgoodei</name>
    <name type="common">Goodes thornscrub tortoise</name>
    <dbReference type="NCBI Taxonomy" id="1825980"/>
    <lineage>
        <taxon>Eukaryota</taxon>
        <taxon>Metazoa</taxon>
        <taxon>Chordata</taxon>
        <taxon>Craniata</taxon>
        <taxon>Vertebrata</taxon>
        <taxon>Euteleostomi</taxon>
        <taxon>Archelosauria</taxon>
        <taxon>Testudinata</taxon>
        <taxon>Testudines</taxon>
        <taxon>Cryptodira</taxon>
        <taxon>Durocryptodira</taxon>
        <taxon>Testudinoidea</taxon>
        <taxon>Testudinidae</taxon>
        <taxon>Gopherus</taxon>
    </lineage>
</organism>
<dbReference type="AlphaFoldDB" id="A0A8C5EZL2"/>
<evidence type="ECO:0000313" key="4">
    <source>
        <dbReference type="Proteomes" id="UP000694390"/>
    </source>
</evidence>
<feature type="region of interest" description="Disordered" evidence="1">
    <location>
        <begin position="199"/>
        <end position="271"/>
    </location>
</feature>
<dbReference type="PANTHER" id="PTHR46291:SF8">
    <property type="entry name" value="C2 DOMAIN-CONTAINING PROTEIN"/>
    <property type="match status" value="1"/>
</dbReference>
<reference evidence="3" key="3">
    <citation type="submission" date="2025-09" db="UniProtKB">
        <authorList>
            <consortium name="Ensembl"/>
        </authorList>
    </citation>
    <scope>IDENTIFICATION</scope>
</reference>
<dbReference type="InterPro" id="IPR000008">
    <property type="entry name" value="C2_dom"/>
</dbReference>
<reference evidence="3" key="1">
    <citation type="submission" date="2019-06" db="EMBL/GenBank/DDBJ databases">
        <title>G10K-VGP Goodes thornscrub tortoise genome, primary haplotype.</title>
        <authorList>
            <person name="Murphy B."/>
            <person name="Edwards T."/>
            <person name="Rhie A."/>
            <person name="Koren S."/>
            <person name="Phillippy A."/>
            <person name="Fedrigo O."/>
            <person name="Haase B."/>
            <person name="Mountcastle J."/>
            <person name="Lewin H."/>
            <person name="Damas J."/>
            <person name="Howe K."/>
            <person name="Formenti G."/>
            <person name="Myers G."/>
            <person name="Durbin R."/>
            <person name="Jarvis E.D."/>
        </authorList>
    </citation>
    <scope>NUCLEOTIDE SEQUENCE [LARGE SCALE GENOMIC DNA]</scope>
</reference>
<reference evidence="3" key="2">
    <citation type="submission" date="2025-08" db="UniProtKB">
        <authorList>
            <consortium name="Ensembl"/>
        </authorList>
    </citation>
    <scope>IDENTIFICATION</scope>
</reference>
<dbReference type="SUPFAM" id="SSF49562">
    <property type="entry name" value="C2 domain (Calcium/lipid-binding domain, CaLB)"/>
    <property type="match status" value="1"/>
</dbReference>
<dbReference type="Ensembl" id="ENSGEVT00005024985.1">
    <property type="protein sequence ID" value="ENSGEVP00005023765.1"/>
    <property type="gene ID" value="ENSGEVG00005016846.1"/>
</dbReference>
<evidence type="ECO:0000313" key="3">
    <source>
        <dbReference type="Ensembl" id="ENSGEVP00005023765.1"/>
    </source>
</evidence>
<proteinExistence type="predicted"/>
<dbReference type="Proteomes" id="UP000694390">
    <property type="component" value="Chromosome 10"/>
</dbReference>
<feature type="domain" description="C2" evidence="2">
    <location>
        <begin position="290"/>
        <end position="405"/>
    </location>
</feature>
<dbReference type="SMART" id="SM00239">
    <property type="entry name" value="C2"/>
    <property type="match status" value="1"/>
</dbReference>
<keyword evidence="4" id="KW-1185">Reference proteome</keyword>
<accession>A0A8C5EZL2</accession>
<dbReference type="PROSITE" id="PS50004">
    <property type="entry name" value="C2"/>
    <property type="match status" value="1"/>
</dbReference>
<dbReference type="InterPro" id="IPR043549">
    <property type="entry name" value="C2C4C/C2C4D"/>
</dbReference>
<protein>
    <recommendedName>
        <fullName evidence="2">C2 domain-containing protein</fullName>
    </recommendedName>
</protein>
<feature type="compositionally biased region" description="Polar residues" evidence="1">
    <location>
        <begin position="242"/>
        <end position="267"/>
    </location>
</feature>
<dbReference type="GeneTree" id="ENSGT00940000162206"/>
<gene>
    <name evidence="3" type="primary">LOC115658892</name>
</gene>
<sequence length="405" mass="44056">TGKTMMWFLEKMKASPGNSNPLSPSFLGLQPGQMVPEKARVGATTFPNILTPDRIPEFCIPPRLTISSPHDRCLAEPNLHPPGTGDCGPSPFLPHLIQIESAEETSALDEDGSNSDPQSQAALSLPHFPKAQTSYGFCTLLESPHTRRKESIFHNDPCSSSLSSLMLPRSRANTYAGRGAASSLIAISSASARVPCKHPLLHRQGTGDSDTTSSTDSSPFSSPLLTRSQERLLGRALRARNKSSMVRNNSLSTDESSSNDNSPNATRRSSEGLVESFHTLVGESTVLLDRGGLLRLSAEYCSDNRRLRLRLISAEGLYDASVEPKSINCSITFSLVPGKIQKQRSTVIKRSRNPIFNEDFFFDGIAEDDLYSFSVRMKATNKGSSLKRDSVLGESELSLVNLLSI</sequence>
<dbReference type="Gene3D" id="2.60.40.150">
    <property type="entry name" value="C2 domain"/>
    <property type="match status" value="1"/>
</dbReference>
<evidence type="ECO:0000256" key="1">
    <source>
        <dbReference type="SAM" id="MobiDB-lite"/>
    </source>
</evidence>
<evidence type="ECO:0000259" key="2">
    <source>
        <dbReference type="PROSITE" id="PS50004"/>
    </source>
</evidence>
<dbReference type="PANTHER" id="PTHR46291">
    <property type="entry name" value="C2 DOMAIN-CONTAINING PROTEIN"/>
    <property type="match status" value="1"/>
</dbReference>
<dbReference type="CDD" id="cd00030">
    <property type="entry name" value="C2"/>
    <property type="match status" value="1"/>
</dbReference>
<dbReference type="InterPro" id="IPR035892">
    <property type="entry name" value="C2_domain_sf"/>
</dbReference>
<feature type="compositionally biased region" description="Low complexity" evidence="1">
    <location>
        <begin position="206"/>
        <end position="226"/>
    </location>
</feature>
<dbReference type="Pfam" id="PF00168">
    <property type="entry name" value="C2"/>
    <property type="match status" value="1"/>
</dbReference>
<name>A0A8C5EZL2_9SAUR</name>
<dbReference type="OrthoDB" id="9947256at2759"/>